<sequence length="262" mass="27622">MAGTFRNKLTGKSVVIVGGTSGVGYAVAEASVEFGANVVVVSRTQDNVNKTLQRLHLSYPESNSRVRGFVCDISSSTAEVDITKLFEFITNNGSRPVYHVVTTASSLPNITSLSDATAEDMVAFSKYHFIGDTMLAKVAAKYLKGANTSSFTMTGGAGTHKPPPGWNFWASVGGAKDALARGLAVGIAPVRVNLVSLGAIRTELFERAAGNWGEEAIEASKNNSLLGTVGDPRDVAETYLAITKNHFQTGTITFVEGGALLK</sequence>
<evidence type="ECO:0000313" key="5">
    <source>
        <dbReference type="Proteomes" id="UP000754883"/>
    </source>
</evidence>
<dbReference type="PANTHER" id="PTHR43477:SF1">
    <property type="entry name" value="DIHYDROANTICAPSIN 7-DEHYDROGENASE"/>
    <property type="match status" value="1"/>
</dbReference>
<dbReference type="PRINTS" id="PR00081">
    <property type="entry name" value="GDHRDH"/>
</dbReference>
<dbReference type="InterPro" id="IPR036291">
    <property type="entry name" value="NAD(P)-bd_dom_sf"/>
</dbReference>
<gene>
    <name evidence="4" type="ORF">CBYS24578_00016299</name>
</gene>
<dbReference type="InterPro" id="IPR057571">
    <property type="entry name" value="SDR_PhqE-like"/>
</dbReference>
<evidence type="ECO:0000256" key="2">
    <source>
        <dbReference type="ARBA" id="ARBA00022857"/>
    </source>
</evidence>
<dbReference type="EMBL" id="CABFNO020001248">
    <property type="protein sequence ID" value="CAG9974781.1"/>
    <property type="molecule type" value="Genomic_DNA"/>
</dbReference>
<dbReference type="GO" id="GO:0016491">
    <property type="term" value="F:oxidoreductase activity"/>
    <property type="evidence" value="ECO:0007669"/>
    <property type="project" value="UniProtKB-KW"/>
</dbReference>
<dbReference type="CDD" id="cd05233">
    <property type="entry name" value="SDR_c"/>
    <property type="match status" value="1"/>
</dbReference>
<dbReference type="Gene3D" id="3.40.50.720">
    <property type="entry name" value="NAD(P)-binding Rossmann-like Domain"/>
    <property type="match status" value="1"/>
</dbReference>
<evidence type="ECO:0000313" key="4">
    <source>
        <dbReference type="EMBL" id="CAG9974781.1"/>
    </source>
</evidence>
<organism evidence="4 5">
    <name type="scientific">Clonostachys byssicola</name>
    <dbReference type="NCBI Taxonomy" id="160290"/>
    <lineage>
        <taxon>Eukaryota</taxon>
        <taxon>Fungi</taxon>
        <taxon>Dikarya</taxon>
        <taxon>Ascomycota</taxon>
        <taxon>Pezizomycotina</taxon>
        <taxon>Sordariomycetes</taxon>
        <taxon>Hypocreomycetidae</taxon>
        <taxon>Hypocreales</taxon>
        <taxon>Bionectriaceae</taxon>
        <taxon>Clonostachys</taxon>
    </lineage>
</organism>
<reference evidence="4 5" key="2">
    <citation type="submission" date="2021-10" db="EMBL/GenBank/DDBJ databases">
        <authorList>
            <person name="Piombo E."/>
        </authorList>
    </citation>
    <scope>NUCLEOTIDE SEQUENCE [LARGE SCALE GENOMIC DNA]</scope>
</reference>
<reference evidence="5" key="1">
    <citation type="submission" date="2019-06" db="EMBL/GenBank/DDBJ databases">
        <authorList>
            <person name="Broberg M."/>
        </authorList>
    </citation>
    <scope>NUCLEOTIDE SEQUENCE [LARGE SCALE GENOMIC DNA]</scope>
</reference>
<dbReference type="OrthoDB" id="294295at2759"/>
<dbReference type="InterPro" id="IPR002347">
    <property type="entry name" value="SDR_fam"/>
</dbReference>
<proteinExistence type="inferred from homology"/>
<dbReference type="SUPFAM" id="SSF51735">
    <property type="entry name" value="NAD(P)-binding Rossmann-fold domains"/>
    <property type="match status" value="1"/>
</dbReference>
<dbReference type="Pfam" id="PF23441">
    <property type="entry name" value="SDR"/>
    <property type="match status" value="1"/>
</dbReference>
<comment type="caution">
    <text evidence="4">The sequence shown here is derived from an EMBL/GenBank/DDBJ whole genome shotgun (WGS) entry which is preliminary data.</text>
</comment>
<dbReference type="Proteomes" id="UP000754883">
    <property type="component" value="Unassembled WGS sequence"/>
</dbReference>
<keyword evidence="3" id="KW-0560">Oxidoreductase</keyword>
<dbReference type="PANTHER" id="PTHR43477">
    <property type="entry name" value="DIHYDROANTICAPSIN 7-DEHYDROGENASE"/>
    <property type="match status" value="1"/>
</dbReference>
<keyword evidence="2" id="KW-0521">NADP</keyword>
<evidence type="ECO:0000256" key="3">
    <source>
        <dbReference type="ARBA" id="ARBA00023002"/>
    </source>
</evidence>
<keyword evidence="5" id="KW-1185">Reference proteome</keyword>
<dbReference type="InterPro" id="IPR051122">
    <property type="entry name" value="SDR_DHRS6-like"/>
</dbReference>
<comment type="similarity">
    <text evidence="1">Belongs to the short-chain dehydrogenases/reductases (SDR) family.</text>
</comment>
<dbReference type="AlphaFoldDB" id="A0A9N9XV43"/>
<name>A0A9N9XV43_9HYPO</name>
<protein>
    <submittedName>
        <fullName evidence="4">Uncharacterized protein</fullName>
    </submittedName>
</protein>
<evidence type="ECO:0000256" key="1">
    <source>
        <dbReference type="ARBA" id="ARBA00006484"/>
    </source>
</evidence>
<accession>A0A9N9XV43</accession>